<name>A0A810Q9H4_9FIRM</name>
<evidence type="ECO:0000256" key="2">
    <source>
        <dbReference type="ARBA" id="ARBA00022475"/>
    </source>
</evidence>
<dbReference type="Proteomes" id="UP000679848">
    <property type="component" value="Chromosome"/>
</dbReference>
<feature type="transmembrane region" description="Helical" evidence="6">
    <location>
        <begin position="376"/>
        <end position="398"/>
    </location>
</feature>
<feature type="transmembrane region" description="Helical" evidence="6">
    <location>
        <begin position="138"/>
        <end position="160"/>
    </location>
</feature>
<dbReference type="InterPro" id="IPR050367">
    <property type="entry name" value="APC_superfamily"/>
</dbReference>
<dbReference type="GO" id="GO:0005886">
    <property type="term" value="C:plasma membrane"/>
    <property type="evidence" value="ECO:0007669"/>
    <property type="project" value="UniProtKB-SubCell"/>
</dbReference>
<dbReference type="RefSeq" id="WP_187031299.1">
    <property type="nucleotide sequence ID" value="NZ_AP023420.1"/>
</dbReference>
<proteinExistence type="predicted"/>
<keyword evidence="5 6" id="KW-0472">Membrane</keyword>
<accession>A0A810Q9H4</accession>
<feature type="transmembrane region" description="Helical" evidence="6">
    <location>
        <begin position="410"/>
        <end position="428"/>
    </location>
</feature>
<dbReference type="InterPro" id="IPR002293">
    <property type="entry name" value="AA/rel_permease1"/>
</dbReference>
<dbReference type="PANTHER" id="PTHR42770">
    <property type="entry name" value="AMINO ACID TRANSPORTER-RELATED"/>
    <property type="match status" value="1"/>
</dbReference>
<feature type="transmembrane region" description="Helical" evidence="6">
    <location>
        <begin position="20"/>
        <end position="37"/>
    </location>
</feature>
<keyword evidence="3 6" id="KW-0812">Transmembrane</keyword>
<feature type="transmembrane region" description="Helical" evidence="6">
    <location>
        <begin position="92"/>
        <end position="118"/>
    </location>
</feature>
<dbReference type="PIRSF" id="PIRSF006060">
    <property type="entry name" value="AA_transporter"/>
    <property type="match status" value="1"/>
</dbReference>
<feature type="transmembrane region" description="Helical" evidence="6">
    <location>
        <begin position="252"/>
        <end position="278"/>
    </location>
</feature>
<evidence type="ECO:0000256" key="5">
    <source>
        <dbReference type="ARBA" id="ARBA00023136"/>
    </source>
</evidence>
<evidence type="ECO:0000256" key="6">
    <source>
        <dbReference type="SAM" id="Phobius"/>
    </source>
</evidence>
<feature type="transmembrane region" description="Helical" evidence="6">
    <location>
        <begin position="211"/>
        <end position="231"/>
    </location>
</feature>
<dbReference type="EMBL" id="AP023420">
    <property type="protein sequence ID" value="BCK82902.1"/>
    <property type="molecule type" value="Genomic_DNA"/>
</dbReference>
<gene>
    <name evidence="7" type="ORF">MM59RIKEN_02210</name>
</gene>
<evidence type="ECO:0000313" key="8">
    <source>
        <dbReference type="Proteomes" id="UP000679848"/>
    </source>
</evidence>
<feature type="transmembrane region" description="Helical" evidence="6">
    <location>
        <begin position="172"/>
        <end position="191"/>
    </location>
</feature>
<dbReference type="Gene3D" id="1.20.1740.10">
    <property type="entry name" value="Amino acid/polyamine transporter I"/>
    <property type="match status" value="1"/>
</dbReference>
<keyword evidence="4 6" id="KW-1133">Transmembrane helix</keyword>
<feature type="transmembrane region" description="Helical" evidence="6">
    <location>
        <begin position="434"/>
        <end position="455"/>
    </location>
</feature>
<evidence type="ECO:0000256" key="1">
    <source>
        <dbReference type="ARBA" id="ARBA00004651"/>
    </source>
</evidence>
<comment type="subcellular location">
    <subcellularLocation>
        <location evidence="1">Cell membrane</location>
        <topology evidence="1">Multi-pass membrane protein</topology>
    </subcellularLocation>
</comment>
<dbReference type="AlphaFoldDB" id="A0A810Q9H4"/>
<sequence length="492" mass="53084">MSHQPQQQGAFKKDMRKIDIWALALGAIIGWGTFVMPGTNFLPKAGPSAIIGLLLGGCVMAIISLSYGYCIKKYPLSGGEFVYADASFGKKHAFACGWMIVLGYWSLIPLNSTAIGMITRYIFPGVFQFGHMYTIAGWDVYLGEVLLSSAFIIVLGYMNVKGVKSAGWFQTTVAVLLVGSVLFCVIGVLLAKPDFSNMQPFFAEISNGEVVSKGGLACIIAVACYAPYCFVGFDCIPQAAEEYSFSHKAAKALMVGAILVGALIYASMVFVTAVVEPWGPMMLGNPDWATGQAVQNTIGYVGLLFLGLAMLCAVLSGMNAFYLAASRLLYSMSYADALPSTFGELHPKYGTPDKATYFLLAISLVCPWFGRQVLTWVVDMTCVGAAVGFTYTCATATIMSKKDGLKGQTIISAIGTVLAAFFIILSFIPGSPGFLSVPSFIILGVWIVLGIIFWVKIKDRFLHGRWEGVDVEHILMSKMTEAGTIDSYNKNQ</sequence>
<organism evidence="7 8">
    <name type="scientific">Pusillibacter faecalis</name>
    <dbReference type="NCBI Taxonomy" id="2714358"/>
    <lineage>
        <taxon>Bacteria</taxon>
        <taxon>Bacillati</taxon>
        <taxon>Bacillota</taxon>
        <taxon>Clostridia</taxon>
        <taxon>Eubacteriales</taxon>
        <taxon>Oscillospiraceae</taxon>
        <taxon>Pusillibacter</taxon>
    </lineage>
</organism>
<feature type="transmembrane region" description="Helical" evidence="6">
    <location>
        <begin position="298"/>
        <end position="324"/>
    </location>
</feature>
<evidence type="ECO:0000313" key="7">
    <source>
        <dbReference type="EMBL" id="BCK82902.1"/>
    </source>
</evidence>
<evidence type="ECO:0000256" key="3">
    <source>
        <dbReference type="ARBA" id="ARBA00022692"/>
    </source>
</evidence>
<dbReference type="Pfam" id="PF13520">
    <property type="entry name" value="AA_permease_2"/>
    <property type="match status" value="1"/>
</dbReference>
<keyword evidence="8" id="KW-1185">Reference proteome</keyword>
<protein>
    <submittedName>
        <fullName evidence="7">Amino acid permease</fullName>
    </submittedName>
</protein>
<dbReference type="GO" id="GO:0022857">
    <property type="term" value="F:transmembrane transporter activity"/>
    <property type="evidence" value="ECO:0007669"/>
    <property type="project" value="InterPro"/>
</dbReference>
<feature type="transmembrane region" description="Helical" evidence="6">
    <location>
        <begin position="355"/>
        <end position="370"/>
    </location>
</feature>
<reference evidence="7" key="1">
    <citation type="submission" date="2020-09" db="EMBL/GenBank/DDBJ databases">
        <title>New species isolated from human feces.</title>
        <authorList>
            <person name="Kitahara M."/>
            <person name="Shigeno Y."/>
            <person name="Shime M."/>
            <person name="Matsumoto Y."/>
            <person name="Nakamura S."/>
            <person name="Motooka D."/>
            <person name="Fukuoka S."/>
            <person name="Nishikawa H."/>
            <person name="Benno Y."/>
        </authorList>
    </citation>
    <scope>NUCLEOTIDE SEQUENCE</scope>
    <source>
        <strain evidence="7">MM59</strain>
    </source>
</reference>
<evidence type="ECO:0000256" key="4">
    <source>
        <dbReference type="ARBA" id="ARBA00022989"/>
    </source>
</evidence>
<dbReference type="KEGG" id="pfaa:MM59RIKEN_02210"/>
<keyword evidence="2" id="KW-1003">Cell membrane</keyword>
<feature type="transmembrane region" description="Helical" evidence="6">
    <location>
        <begin position="49"/>
        <end position="71"/>
    </location>
</feature>
<dbReference type="PANTHER" id="PTHR42770:SF7">
    <property type="entry name" value="MEMBRANE PROTEIN"/>
    <property type="match status" value="1"/>
</dbReference>